<dbReference type="GO" id="GO:0009143">
    <property type="term" value="P:nucleoside triphosphate catabolic process"/>
    <property type="evidence" value="ECO:0007669"/>
    <property type="project" value="InterPro"/>
</dbReference>
<dbReference type="Gene3D" id="3.90.950.10">
    <property type="match status" value="1"/>
</dbReference>
<dbReference type="Pfam" id="PF01725">
    <property type="entry name" value="Ham1p_like"/>
    <property type="match status" value="1"/>
</dbReference>
<feature type="domain" description="IMP dehydrogenase/GMP reductase" evidence="3">
    <location>
        <begin position="375"/>
        <end position="690"/>
    </location>
</feature>
<accession>A0A7X9FU96</accession>
<evidence type="ECO:0000313" key="5">
    <source>
        <dbReference type="Proteomes" id="UP000524246"/>
    </source>
</evidence>
<dbReference type="GO" id="GO:0047429">
    <property type="term" value="F:nucleoside triphosphate diphosphatase activity"/>
    <property type="evidence" value="ECO:0007669"/>
    <property type="project" value="InterPro"/>
</dbReference>
<dbReference type="PANTHER" id="PTHR11067">
    <property type="entry name" value="INOSINE TRIPHOSPHATE PYROPHOSPHATASE/HAM1 PROTEIN"/>
    <property type="match status" value="1"/>
</dbReference>
<proteinExistence type="inferred from homology"/>
<dbReference type="Proteomes" id="UP000524246">
    <property type="component" value="Unassembled WGS sequence"/>
</dbReference>
<keyword evidence="2" id="KW-0378">Hydrolase</keyword>
<organism evidence="4 5">
    <name type="scientific">SAR324 cluster bacterium</name>
    <dbReference type="NCBI Taxonomy" id="2024889"/>
    <lineage>
        <taxon>Bacteria</taxon>
        <taxon>Deltaproteobacteria</taxon>
        <taxon>SAR324 cluster</taxon>
    </lineage>
</organism>
<protein>
    <recommendedName>
        <fullName evidence="3">IMP dehydrogenase/GMP reductase domain-containing protein</fullName>
    </recommendedName>
</protein>
<evidence type="ECO:0000256" key="2">
    <source>
        <dbReference type="ARBA" id="ARBA00022801"/>
    </source>
</evidence>
<evidence type="ECO:0000256" key="1">
    <source>
        <dbReference type="ARBA" id="ARBA00008023"/>
    </source>
</evidence>
<dbReference type="AlphaFoldDB" id="A0A7X9FU96"/>
<name>A0A7X9FU96_9DELT</name>
<dbReference type="Pfam" id="PF00478">
    <property type="entry name" value="IMPDH"/>
    <property type="match status" value="1"/>
</dbReference>
<dbReference type="SUPFAM" id="SSF51412">
    <property type="entry name" value="Inosine monophosphate dehydrogenase (IMPDH)"/>
    <property type="match status" value="1"/>
</dbReference>
<dbReference type="SMART" id="SM01240">
    <property type="entry name" value="IMPDH"/>
    <property type="match status" value="1"/>
</dbReference>
<dbReference type="CDD" id="cd00515">
    <property type="entry name" value="HAM1"/>
    <property type="match status" value="1"/>
</dbReference>
<dbReference type="InterPro" id="IPR001093">
    <property type="entry name" value="IMP_DH_GMPRt"/>
</dbReference>
<dbReference type="InterPro" id="IPR013785">
    <property type="entry name" value="Aldolase_TIM"/>
</dbReference>
<dbReference type="PANTHER" id="PTHR11067:SF9">
    <property type="entry name" value="INOSINE TRIPHOSPHATE PYROPHOSPHATASE"/>
    <property type="match status" value="1"/>
</dbReference>
<sequence length="713" mass="78266">MRRITIPFATSNKNKIREIEEVLGYSIELVKDLDVPELQCKGFSIEDIIYVASEKAKAAFFANGRKPVIVEDSALSIEALEGRPGPLVDQFAGSIEARQALCRSIGVKGSRATAYCTLAVFDGIEVQTRIGTIDGCIADSPRGSNGFGWDDIFIPKIGNSKSDDSNRTFAEMTAEEKNKISMRKKAVEALRDNPFIIEVSTSSINDYRVVIDKDLLQSFKEFISTPIDPNLKAELEVQYAEYYERLRLNLQRRDRDLLRAAGMYPIHTKYDKLEDGLALLPRDFAVTALVDRHICLEIVTHDALLEAQKTLQTRGYVPVESKNIDVMEKAVAKKRSVTFSDYALGVKQPSEERKYSDSARALIATGLFSYTSNDLVTLPFLMSSMPDVVSAWSLETMALLGGFGFIPVDSIWSNVENQVLMAQEAFSILEKDPAIENHPRRDLLINRAKELIGATLKANPKEAVKRVELLQKSGVKTFRVYDPRNRNVLHETVKALRDRFADNIRIFAGQVVSGSGTEELYEAQRLVEAGANSLIVGIGEGGICSTPTVASLAPDNIKTGYAIAKAGIKAPIVFDGGVGTRVTIAFAVGAAGVLKSRLLIGIEGPGSIWAYNVNGRFARNYSGEAAARTKILGGKIDRRGRPFAVEGVDQLVYIQPEAPSTASIIYDLMQGLATSLIFARAVSVEELQHQRSPLLLYLGARAGNTAQVHHRAL</sequence>
<dbReference type="GO" id="GO:0005737">
    <property type="term" value="C:cytoplasm"/>
    <property type="evidence" value="ECO:0007669"/>
    <property type="project" value="TreeGrafter"/>
</dbReference>
<dbReference type="EMBL" id="JAAZON010000675">
    <property type="protein sequence ID" value="NMC64446.1"/>
    <property type="molecule type" value="Genomic_DNA"/>
</dbReference>
<comment type="caution">
    <text evidence="4">The sequence shown here is derived from an EMBL/GenBank/DDBJ whole genome shotgun (WGS) entry which is preliminary data.</text>
</comment>
<dbReference type="SUPFAM" id="SSF52972">
    <property type="entry name" value="ITPase-like"/>
    <property type="match status" value="1"/>
</dbReference>
<comment type="similarity">
    <text evidence="1">Belongs to the HAM1 NTPase family.</text>
</comment>
<dbReference type="InterPro" id="IPR029001">
    <property type="entry name" value="ITPase-like_fam"/>
</dbReference>
<reference evidence="4 5" key="1">
    <citation type="journal article" date="2020" name="Biotechnol. Biofuels">
        <title>New insights from the biogas microbiome by comprehensive genome-resolved metagenomics of nearly 1600 species originating from multiple anaerobic digesters.</title>
        <authorList>
            <person name="Campanaro S."/>
            <person name="Treu L."/>
            <person name="Rodriguez-R L.M."/>
            <person name="Kovalovszki A."/>
            <person name="Ziels R.M."/>
            <person name="Maus I."/>
            <person name="Zhu X."/>
            <person name="Kougias P.G."/>
            <person name="Basile A."/>
            <person name="Luo G."/>
            <person name="Schluter A."/>
            <person name="Konstantinidis K.T."/>
            <person name="Angelidaki I."/>
        </authorList>
    </citation>
    <scope>NUCLEOTIDE SEQUENCE [LARGE SCALE GENOMIC DNA]</scope>
    <source>
        <strain evidence="4">AS27yjCOA_65</strain>
    </source>
</reference>
<dbReference type="Gene3D" id="3.20.20.70">
    <property type="entry name" value="Aldolase class I"/>
    <property type="match status" value="1"/>
</dbReference>
<evidence type="ECO:0000259" key="3">
    <source>
        <dbReference type="Pfam" id="PF00478"/>
    </source>
</evidence>
<dbReference type="InterPro" id="IPR002637">
    <property type="entry name" value="RdgB/HAM1"/>
</dbReference>
<gene>
    <name evidence="4" type="ORF">GYA55_14875</name>
</gene>
<evidence type="ECO:0000313" key="4">
    <source>
        <dbReference type="EMBL" id="NMC64446.1"/>
    </source>
</evidence>